<dbReference type="GO" id="GO:0019441">
    <property type="term" value="P:L-tryptophan catabolic process to kynurenine"/>
    <property type="evidence" value="ECO:0007669"/>
    <property type="project" value="TreeGrafter"/>
</dbReference>
<feature type="binding site" evidence="4">
    <location>
        <position position="217"/>
    </location>
    <ligand>
        <name>pyridoxal 5'-phosphate</name>
        <dbReference type="ChEBI" id="CHEBI:597326"/>
    </ligand>
</feature>
<accession>G8R174</accession>
<dbReference type="Proteomes" id="UP000005631">
    <property type="component" value="Chromosome"/>
</dbReference>
<evidence type="ECO:0000256" key="5">
    <source>
        <dbReference type="NCBIfam" id="TIGR01814"/>
    </source>
</evidence>
<dbReference type="GO" id="GO:0005737">
    <property type="term" value="C:cytoplasm"/>
    <property type="evidence" value="ECO:0007669"/>
    <property type="project" value="UniProtKB-UniRule"/>
</dbReference>
<dbReference type="RefSeq" id="WP_014202145.1">
    <property type="nucleotide sequence ID" value="NC_016599.1"/>
</dbReference>
<feature type="binding site" evidence="4">
    <location>
        <position position="106"/>
    </location>
    <ligand>
        <name>pyridoxal 5'-phosphate</name>
        <dbReference type="ChEBI" id="CHEBI:597326"/>
    </ligand>
</feature>
<comment type="catalytic activity">
    <reaction evidence="6">
        <text>3-hydroxy-L-kynurenine + H2O = 3-hydroxyanthranilate + L-alanine + H(+)</text>
        <dbReference type="Rhea" id="RHEA:25143"/>
        <dbReference type="ChEBI" id="CHEBI:15377"/>
        <dbReference type="ChEBI" id="CHEBI:15378"/>
        <dbReference type="ChEBI" id="CHEBI:36559"/>
        <dbReference type="ChEBI" id="CHEBI:57972"/>
        <dbReference type="ChEBI" id="CHEBI:58125"/>
        <dbReference type="EC" id="3.7.1.3"/>
    </reaction>
</comment>
<comment type="subunit">
    <text evidence="4 6">Homodimer.</text>
</comment>
<feature type="binding site" evidence="4">
    <location>
        <position position="301"/>
    </location>
    <ligand>
        <name>pyridoxal 5'-phosphate</name>
        <dbReference type="ChEBI" id="CHEBI:597326"/>
    </ligand>
</feature>
<dbReference type="UniPathway" id="UPA00334">
    <property type="reaction ID" value="UER00455"/>
</dbReference>
<dbReference type="AlphaFoldDB" id="G8R174"/>
<dbReference type="GO" id="GO:0043420">
    <property type="term" value="P:anthranilate metabolic process"/>
    <property type="evidence" value="ECO:0007669"/>
    <property type="project" value="TreeGrafter"/>
</dbReference>
<comment type="function">
    <text evidence="4 6">Catalyzes the cleavage of L-kynurenine (L-Kyn) and L-3-hydroxykynurenine (L-3OHKyn) into anthranilic acid (AA) and 3-hydroxyanthranilic acid (3-OHAA), respectively.</text>
</comment>
<feature type="binding site" evidence="4">
    <location>
        <position position="273"/>
    </location>
    <ligand>
        <name>pyridoxal 5'-phosphate</name>
        <dbReference type="ChEBI" id="CHEBI:597326"/>
    </ligand>
</feature>
<dbReference type="HAMAP" id="MF_01970">
    <property type="entry name" value="Kynureninase"/>
    <property type="match status" value="1"/>
</dbReference>
<feature type="binding site" evidence="4">
    <location>
        <position position="220"/>
    </location>
    <ligand>
        <name>pyridoxal 5'-phosphate</name>
        <dbReference type="ChEBI" id="CHEBI:597326"/>
    </ligand>
</feature>
<comment type="similarity">
    <text evidence="4 6">Belongs to the kynureninase family.</text>
</comment>
<dbReference type="PIRSF" id="PIRSF038800">
    <property type="entry name" value="KYNU"/>
    <property type="match status" value="1"/>
</dbReference>
<evidence type="ECO:0000256" key="2">
    <source>
        <dbReference type="ARBA" id="ARBA00022801"/>
    </source>
</evidence>
<dbReference type="SUPFAM" id="SSF53383">
    <property type="entry name" value="PLP-dependent transferases"/>
    <property type="match status" value="1"/>
</dbReference>
<feature type="binding site" evidence="4">
    <location>
        <position position="105"/>
    </location>
    <ligand>
        <name>pyridoxal 5'-phosphate</name>
        <dbReference type="ChEBI" id="CHEBI:597326"/>
    </ligand>
</feature>
<feature type="modified residue" description="N6-(pyridoxal phosphate)lysine" evidence="4">
    <location>
        <position position="243"/>
    </location>
</feature>
<dbReference type="NCBIfam" id="TIGR01814">
    <property type="entry name" value="kynureninase"/>
    <property type="match status" value="1"/>
</dbReference>
<dbReference type="OrthoDB" id="9812626at2"/>
<dbReference type="GO" id="GO:0019805">
    <property type="term" value="P:quinolinate biosynthetic process"/>
    <property type="evidence" value="ECO:0007669"/>
    <property type="project" value="UniProtKB-UniRule"/>
</dbReference>
<dbReference type="PANTHER" id="PTHR14084:SF0">
    <property type="entry name" value="KYNURENINASE"/>
    <property type="match status" value="1"/>
</dbReference>
<comment type="pathway">
    <text evidence="4 6">Amino-acid degradation; L-kynurenine degradation; L-alanine and anthranilate from L-kynurenine: step 1/1.</text>
</comment>
<keyword evidence="8" id="KW-1185">Reference proteome</keyword>
<protein>
    <recommendedName>
        <fullName evidence="4 5">Kynureninase</fullName>
        <ecNumber evidence="4 5">3.7.1.3</ecNumber>
    </recommendedName>
    <alternativeName>
        <fullName evidence="4">L-kynurenine hydrolase</fullName>
    </alternativeName>
</protein>
<evidence type="ECO:0000313" key="8">
    <source>
        <dbReference type="Proteomes" id="UP000005631"/>
    </source>
</evidence>
<organism evidence="7 8">
    <name type="scientific">Owenweeksia hongkongensis (strain DSM 17368 / CIP 108786 / JCM 12287 / NRRL B-23963 / UST20020801)</name>
    <dbReference type="NCBI Taxonomy" id="926562"/>
    <lineage>
        <taxon>Bacteria</taxon>
        <taxon>Pseudomonadati</taxon>
        <taxon>Bacteroidota</taxon>
        <taxon>Flavobacteriia</taxon>
        <taxon>Flavobacteriales</taxon>
        <taxon>Owenweeksiaceae</taxon>
        <taxon>Owenweeksia</taxon>
    </lineage>
</organism>
<evidence type="ECO:0000256" key="4">
    <source>
        <dbReference type="HAMAP-Rule" id="MF_01970"/>
    </source>
</evidence>
<dbReference type="STRING" id="926562.Oweho_1809"/>
<comment type="pathway">
    <text evidence="4 6">Cofactor biosynthesis; NAD(+) biosynthesis; quinolinate from L-kynurenine: step 2/3.</text>
</comment>
<evidence type="ECO:0000256" key="1">
    <source>
        <dbReference type="ARBA" id="ARBA00022642"/>
    </source>
</evidence>
<dbReference type="KEGG" id="oho:Oweho_1809"/>
<evidence type="ECO:0000256" key="3">
    <source>
        <dbReference type="ARBA" id="ARBA00022898"/>
    </source>
</evidence>
<reference evidence="7 8" key="1">
    <citation type="journal article" date="2012" name="Stand. Genomic Sci.">
        <title>Genome sequence of the orange-pigmented seawater bacterium Owenweeksia hongkongensis type strain (UST20020801(T)).</title>
        <authorList>
            <person name="Riedel T."/>
            <person name="Held B."/>
            <person name="Nolan M."/>
            <person name="Lucas S."/>
            <person name="Lapidus A."/>
            <person name="Tice H."/>
            <person name="Del Rio T.G."/>
            <person name="Cheng J.F."/>
            <person name="Han C."/>
            <person name="Tapia R."/>
            <person name="Goodwin L.A."/>
            <person name="Pitluck S."/>
            <person name="Liolios K."/>
            <person name="Mavromatis K."/>
            <person name="Pagani I."/>
            <person name="Ivanova N."/>
            <person name="Mikhailova N."/>
            <person name="Pati A."/>
            <person name="Chen A."/>
            <person name="Palaniappan K."/>
            <person name="Rohde M."/>
            <person name="Tindall B.J."/>
            <person name="Detter J.C."/>
            <person name="Goker M."/>
            <person name="Woyke T."/>
            <person name="Bristow J."/>
            <person name="Eisen J.A."/>
            <person name="Markowitz V."/>
            <person name="Hugenholtz P."/>
            <person name="Klenk H.P."/>
            <person name="Kyrpides N.C."/>
        </authorList>
    </citation>
    <scope>NUCLEOTIDE SEQUENCE</scope>
    <source>
        <strain evidence="8">DSM 17368 / JCM 12287 / NRRL B-23963</strain>
    </source>
</reference>
<keyword evidence="2 4" id="KW-0378">Hydrolase</keyword>
<feature type="binding site" evidence="4">
    <location>
        <position position="242"/>
    </location>
    <ligand>
        <name>pyridoxal 5'-phosphate</name>
        <dbReference type="ChEBI" id="CHEBI:597326"/>
    </ligand>
</feature>
<name>G8R174_OWEHD</name>
<keyword evidence="1 4" id="KW-0662">Pyridine nucleotide biosynthesis</keyword>
<dbReference type="InterPro" id="IPR015424">
    <property type="entry name" value="PyrdxlP-dep_Trfase"/>
</dbReference>
<sequence length="426" mass="48711">MEYQFNAEFALKCDAEDELKNFRAQFLFPQHKGENAIYFTGNSLGLQAKNAREYISEELDDWATFGVEGHTESRRPWLKYHEFFTKPLASIVGAKPSEVVAMNGLTTNLHLLMVSFFRPEGKRKKIVCEGKAFPSDQYALRSQLRFHGLTEDDLIEIQPDPVAELITDDRVIETLEKHADEIALVMLGGMNYYTGQFFDMERITRKGKEIGAVVGWDLAHAAGNMPIKLHDWDVDFAAWCGYKYLNSGPGGVSGIFVHEKHHGQTEIPRFEGWWGHDKETRFKMPETFKPIPTAEAWQLSNAPVFAMVPLLASLELFEQAGMQRLREKSKKLTAYLQFVVEQVRESTGVELKIITPKDPERRGAQLSVIVPGVGRKVFDYLMENGVISDWREPDVIRMAPVPMYNNFEDIFRFGKIFEQGLKKFAK</sequence>
<dbReference type="InterPro" id="IPR010111">
    <property type="entry name" value="Kynureninase"/>
</dbReference>
<comment type="caution">
    <text evidence="4">Lacks conserved residue(s) required for the propagation of feature annotation.</text>
</comment>
<dbReference type="FunFam" id="3.40.640.10:FF:000031">
    <property type="entry name" value="Kynureninase"/>
    <property type="match status" value="1"/>
</dbReference>
<dbReference type="EMBL" id="CP003156">
    <property type="protein sequence ID" value="AEV32789.1"/>
    <property type="molecule type" value="Genomic_DNA"/>
</dbReference>
<comment type="cofactor">
    <cofactor evidence="4 6">
        <name>pyridoxal 5'-phosphate</name>
        <dbReference type="ChEBI" id="CHEBI:597326"/>
    </cofactor>
</comment>
<dbReference type="Gene3D" id="3.90.1150.10">
    <property type="entry name" value="Aspartate Aminotransferase, domain 1"/>
    <property type="match status" value="1"/>
</dbReference>
<dbReference type="PANTHER" id="PTHR14084">
    <property type="entry name" value="KYNURENINASE"/>
    <property type="match status" value="1"/>
</dbReference>
<dbReference type="GO" id="GO:0097053">
    <property type="term" value="P:L-kynurenine catabolic process"/>
    <property type="evidence" value="ECO:0007669"/>
    <property type="project" value="UniProtKB-UniRule"/>
</dbReference>
<dbReference type="GO" id="GO:0009435">
    <property type="term" value="P:NAD+ biosynthetic process"/>
    <property type="evidence" value="ECO:0007669"/>
    <property type="project" value="UniProtKB-UniRule"/>
</dbReference>
<gene>
    <name evidence="4" type="primary">kynU</name>
    <name evidence="7" type="ordered locus">Oweho_1809</name>
</gene>
<evidence type="ECO:0000256" key="6">
    <source>
        <dbReference type="PIRNR" id="PIRNR038800"/>
    </source>
</evidence>
<keyword evidence="3 4" id="KW-0663">Pyridoxal phosphate</keyword>
<dbReference type="UniPathway" id="UPA00253">
    <property type="reaction ID" value="UER00329"/>
</dbReference>
<comment type="catalytic activity">
    <reaction evidence="4 6">
        <text>L-kynurenine + H2O = anthranilate + L-alanine + H(+)</text>
        <dbReference type="Rhea" id="RHEA:16813"/>
        <dbReference type="ChEBI" id="CHEBI:15377"/>
        <dbReference type="ChEBI" id="CHEBI:15378"/>
        <dbReference type="ChEBI" id="CHEBI:16567"/>
        <dbReference type="ChEBI" id="CHEBI:57959"/>
        <dbReference type="ChEBI" id="CHEBI:57972"/>
        <dbReference type="EC" id="3.7.1.3"/>
    </reaction>
</comment>
<dbReference type="GO" id="GO:0030170">
    <property type="term" value="F:pyridoxal phosphate binding"/>
    <property type="evidence" value="ECO:0007669"/>
    <property type="project" value="UniProtKB-UniRule"/>
</dbReference>
<feature type="binding site" evidence="4">
    <location>
        <begin position="133"/>
        <end position="136"/>
    </location>
    <ligand>
        <name>pyridoxal 5'-phosphate</name>
        <dbReference type="ChEBI" id="CHEBI:597326"/>
    </ligand>
</feature>
<dbReference type="GO" id="GO:0030429">
    <property type="term" value="F:kynureninase activity"/>
    <property type="evidence" value="ECO:0007669"/>
    <property type="project" value="UniProtKB-UniRule"/>
</dbReference>
<dbReference type="HOGENOM" id="CLU_003433_4_0_10"/>
<dbReference type="InterPro" id="IPR015422">
    <property type="entry name" value="PyrdxlP-dep_Trfase_small"/>
</dbReference>
<proteinExistence type="inferred from homology"/>
<dbReference type="EC" id="3.7.1.3" evidence="4 5"/>
<dbReference type="PATRIC" id="fig|926562.3.peg.1812"/>
<dbReference type="Pfam" id="PF22580">
    <property type="entry name" value="KYNU_C"/>
    <property type="match status" value="1"/>
</dbReference>
<evidence type="ECO:0000313" key="7">
    <source>
        <dbReference type="EMBL" id="AEV32789.1"/>
    </source>
</evidence>
<dbReference type="eggNOG" id="COG3844">
    <property type="taxonomic scope" value="Bacteria"/>
</dbReference>
<dbReference type="Gene3D" id="3.40.640.10">
    <property type="entry name" value="Type I PLP-dependent aspartate aminotransferase-like (Major domain)"/>
    <property type="match status" value="1"/>
</dbReference>
<dbReference type="InterPro" id="IPR015421">
    <property type="entry name" value="PyrdxlP-dep_Trfase_major"/>
</dbReference>